<dbReference type="RefSeq" id="WP_301621061.1">
    <property type="nucleotide sequence ID" value="NZ_JAOSKY010000002.1"/>
</dbReference>
<proteinExistence type="predicted"/>
<keyword evidence="3" id="KW-1185">Reference proteome</keyword>
<sequence>MIESLLNQQDGRSIGLSVTRHVIKVALPWATQHGYSGHISVRTHDEGAPFIVVISVASPLVNKACGAALPGYPRMDNGDLTASPSKDLSSDRFDIETI</sequence>
<feature type="region of interest" description="Disordered" evidence="1">
    <location>
        <begin position="74"/>
        <end position="98"/>
    </location>
</feature>
<reference evidence="2" key="1">
    <citation type="submission" date="2022-09" db="EMBL/GenBank/DDBJ databases">
        <authorList>
            <person name="Cesa-Luna C."/>
            <person name="Girard L."/>
            <person name="Lood C."/>
            <person name="Hofte M."/>
            <person name="De Mot R."/>
        </authorList>
    </citation>
    <scope>NUCLEOTIDE SEQUENCE</scope>
    <source>
        <strain evidence="2">B1M3-32</strain>
    </source>
</reference>
<dbReference type="EMBL" id="JAOSKY010000002">
    <property type="protein sequence ID" value="MCU7246986.1"/>
    <property type="molecule type" value="Genomic_DNA"/>
</dbReference>
<name>A0A9X2XE78_9PSED</name>
<evidence type="ECO:0000313" key="2">
    <source>
        <dbReference type="EMBL" id="MCU7246986.1"/>
    </source>
</evidence>
<protein>
    <submittedName>
        <fullName evidence="2">Uncharacterized protein</fullName>
    </submittedName>
</protein>
<dbReference type="Proteomes" id="UP001139955">
    <property type="component" value="Unassembled WGS sequence"/>
</dbReference>
<reference evidence="2" key="2">
    <citation type="journal article" date="2023" name="mSystems">
        <title>Charting the Lipopeptidome of Nonpathogenic Pseudomonas.</title>
        <authorList>
            <person name="Cesa-Luna C."/>
            <person name="Geudens N."/>
            <person name="Girard L."/>
            <person name="De Roo V."/>
            <person name="Maklad H.R."/>
            <person name="Martins J.C."/>
            <person name="Hofte M."/>
            <person name="De Mot R."/>
        </authorList>
    </citation>
    <scope>NUCLEOTIDE SEQUENCE</scope>
    <source>
        <strain evidence="2">B1M3-32</strain>
    </source>
</reference>
<accession>A0A9X2XE78</accession>
<evidence type="ECO:0000256" key="1">
    <source>
        <dbReference type="SAM" id="MobiDB-lite"/>
    </source>
</evidence>
<feature type="compositionally biased region" description="Basic and acidic residues" evidence="1">
    <location>
        <begin position="88"/>
        <end position="98"/>
    </location>
</feature>
<dbReference type="AlphaFoldDB" id="A0A9X2XE78"/>
<comment type="caution">
    <text evidence="2">The sequence shown here is derived from an EMBL/GenBank/DDBJ whole genome shotgun (WGS) entry which is preliminary data.</text>
</comment>
<evidence type="ECO:0000313" key="3">
    <source>
        <dbReference type="Proteomes" id="UP001139955"/>
    </source>
</evidence>
<organism evidence="2 3">
    <name type="scientific">Pseudomonas koreensis</name>
    <dbReference type="NCBI Taxonomy" id="198620"/>
    <lineage>
        <taxon>Bacteria</taxon>
        <taxon>Pseudomonadati</taxon>
        <taxon>Pseudomonadota</taxon>
        <taxon>Gammaproteobacteria</taxon>
        <taxon>Pseudomonadales</taxon>
        <taxon>Pseudomonadaceae</taxon>
        <taxon>Pseudomonas</taxon>
    </lineage>
</organism>
<gene>
    <name evidence="2" type="ORF">OC940_04105</name>
</gene>